<evidence type="ECO:0000313" key="3">
    <source>
        <dbReference type="Proteomes" id="UP000613030"/>
    </source>
</evidence>
<gene>
    <name evidence="2" type="ORF">JI741_21645</name>
</gene>
<feature type="signal peptide" evidence="1">
    <location>
        <begin position="1"/>
        <end position="22"/>
    </location>
</feature>
<keyword evidence="1" id="KW-0732">Signal</keyword>
<dbReference type="RefSeq" id="WP_202013383.1">
    <property type="nucleotide sequence ID" value="NZ_JAERRB010000008.1"/>
</dbReference>
<evidence type="ECO:0000313" key="2">
    <source>
        <dbReference type="EMBL" id="MBL0743850.1"/>
    </source>
</evidence>
<feature type="chain" id="PRO_5046305958" description="Lipocalin-like domain-containing protein" evidence="1">
    <location>
        <begin position="23"/>
        <end position="155"/>
    </location>
</feature>
<sequence>MLLRKSIAVLILSTVFTTLLMAQNAKNVPDKIIASIVGSWKVSKIVSGKEDVAKNPTSGQWIEFRSDGTYVNHATSLDSGSYRLNENQALLYLESHVKPGVAKDSPKLITEYTIVFKDETMILQRKKEKSAKGGQHVDKMKYYYQRVGEESSSVK</sequence>
<keyword evidence="3" id="KW-1185">Reference proteome</keyword>
<dbReference type="EMBL" id="JAERRB010000008">
    <property type="protein sequence ID" value="MBL0743850.1"/>
    <property type="molecule type" value="Genomic_DNA"/>
</dbReference>
<protein>
    <recommendedName>
        <fullName evidence="4">Lipocalin-like domain-containing protein</fullName>
    </recommendedName>
</protein>
<name>A0ABS1KWN0_9BACT</name>
<evidence type="ECO:0000256" key="1">
    <source>
        <dbReference type="SAM" id="SignalP"/>
    </source>
</evidence>
<comment type="caution">
    <text evidence="2">The sequence shown here is derived from an EMBL/GenBank/DDBJ whole genome shotgun (WGS) entry which is preliminary data.</text>
</comment>
<accession>A0ABS1KWN0</accession>
<proteinExistence type="predicted"/>
<organism evidence="2 3">
    <name type="scientific">Chryseolinea lacunae</name>
    <dbReference type="NCBI Taxonomy" id="2801331"/>
    <lineage>
        <taxon>Bacteria</taxon>
        <taxon>Pseudomonadati</taxon>
        <taxon>Bacteroidota</taxon>
        <taxon>Cytophagia</taxon>
        <taxon>Cytophagales</taxon>
        <taxon>Fulvivirgaceae</taxon>
        <taxon>Chryseolinea</taxon>
    </lineage>
</organism>
<evidence type="ECO:0008006" key="4">
    <source>
        <dbReference type="Google" id="ProtNLM"/>
    </source>
</evidence>
<dbReference type="Proteomes" id="UP000613030">
    <property type="component" value="Unassembled WGS sequence"/>
</dbReference>
<reference evidence="2 3" key="1">
    <citation type="submission" date="2021-01" db="EMBL/GenBank/DDBJ databases">
        <title>Chryseolinea sp. Jin1 Genome sequencing and assembly.</title>
        <authorList>
            <person name="Kim I."/>
        </authorList>
    </citation>
    <scope>NUCLEOTIDE SEQUENCE [LARGE SCALE GENOMIC DNA]</scope>
    <source>
        <strain evidence="2 3">Jin1</strain>
    </source>
</reference>